<dbReference type="InterPro" id="IPR038552">
    <property type="entry name" value="Tim21_IMS_sf"/>
</dbReference>
<dbReference type="AlphaFoldDB" id="A0A0D7AHW5"/>
<dbReference type="InterPro" id="IPR013261">
    <property type="entry name" value="Tim21"/>
</dbReference>
<proteinExistence type="inferred from homology"/>
<keyword evidence="6 9" id="KW-1133">Transmembrane helix</keyword>
<name>A0A0D7AHW5_9AGAR</name>
<keyword evidence="9" id="KW-0999">Mitochondrion inner membrane</keyword>
<keyword evidence="8 9" id="KW-0472">Membrane</keyword>
<keyword evidence="12" id="KW-1185">Reference proteome</keyword>
<dbReference type="Pfam" id="PF08294">
    <property type="entry name" value="TIM21"/>
    <property type="match status" value="1"/>
</dbReference>
<keyword evidence="5" id="KW-0809">Transit peptide</keyword>
<evidence type="ECO:0000256" key="7">
    <source>
        <dbReference type="ARBA" id="ARBA00023128"/>
    </source>
</evidence>
<evidence type="ECO:0000256" key="6">
    <source>
        <dbReference type="ARBA" id="ARBA00022989"/>
    </source>
</evidence>
<gene>
    <name evidence="11" type="ORF">FISHEDRAFT_37276</name>
</gene>
<dbReference type="PANTHER" id="PTHR13032">
    <property type="entry name" value="MITOCHONDRIAL IMPORT INNER MEMBRANE TRANSLOCASE SUBUNIT TIM21"/>
    <property type="match status" value="1"/>
</dbReference>
<sequence length="339" mass="37854">MRASTAHYHASSPLGQRSTLDTPSLSQLVEEQKHKPPRNTIGPFQLGLRQSAPHDKIQSWSQLSTAGKMKRTTVQTKNLTVILLGAGLATIIIYCLATELFSTNSPTVLYKASCERIAISPKVAKYLQGPLDFHSTPPTDGRPRHRNRQILSQIAYDSSGREHMLLNFYVEGRLPGYASSDLSYTEWVAKWFESTFNEVSEMTLEDVSAKIHEHTTNVIDGSRNMFRYLAGAPTPSSRSVDNVEPADPSTMSKSQDHGSWLGIFSNLKFGVADSRKPSVDMFTEGEAHADLVRNADGYFVFRYLLVDLPSTHAHNHVRVFVERAPGVRENEAVMTFRRS</sequence>
<accession>A0A0D7AHW5</accession>
<keyword evidence="4 9" id="KW-0812">Transmembrane</keyword>
<evidence type="ECO:0000313" key="12">
    <source>
        <dbReference type="Proteomes" id="UP000054144"/>
    </source>
</evidence>
<feature type="region of interest" description="Disordered" evidence="10">
    <location>
        <begin position="233"/>
        <end position="254"/>
    </location>
</feature>
<evidence type="ECO:0000256" key="9">
    <source>
        <dbReference type="RuleBase" id="RU367142"/>
    </source>
</evidence>
<keyword evidence="9" id="KW-0811">Translocation</keyword>
<dbReference type="PANTHER" id="PTHR13032:SF6">
    <property type="entry name" value="MITOCHONDRIAL IMPORT INNER MEMBRANE TRANSLOCASE SUBUNIT TIM21"/>
    <property type="match status" value="1"/>
</dbReference>
<evidence type="ECO:0000256" key="8">
    <source>
        <dbReference type="ARBA" id="ARBA00023136"/>
    </source>
</evidence>
<keyword evidence="9" id="KW-0813">Transport</keyword>
<dbReference type="Proteomes" id="UP000054144">
    <property type="component" value="Unassembled WGS sequence"/>
</dbReference>
<comment type="similarity">
    <text evidence="2 9">Belongs to the TIM21 family.</text>
</comment>
<evidence type="ECO:0000256" key="10">
    <source>
        <dbReference type="SAM" id="MobiDB-lite"/>
    </source>
</evidence>
<feature type="region of interest" description="Disordered" evidence="10">
    <location>
        <begin position="1"/>
        <end position="20"/>
    </location>
</feature>
<keyword evidence="7 9" id="KW-0496">Mitochondrion</keyword>
<keyword evidence="9" id="KW-0653">Protein transport</keyword>
<organism evidence="11 12">
    <name type="scientific">Fistulina hepatica ATCC 64428</name>
    <dbReference type="NCBI Taxonomy" id="1128425"/>
    <lineage>
        <taxon>Eukaryota</taxon>
        <taxon>Fungi</taxon>
        <taxon>Dikarya</taxon>
        <taxon>Basidiomycota</taxon>
        <taxon>Agaricomycotina</taxon>
        <taxon>Agaricomycetes</taxon>
        <taxon>Agaricomycetidae</taxon>
        <taxon>Agaricales</taxon>
        <taxon>Fistulinaceae</taxon>
        <taxon>Fistulina</taxon>
    </lineage>
</organism>
<evidence type="ECO:0000256" key="2">
    <source>
        <dbReference type="ARBA" id="ARBA00010867"/>
    </source>
</evidence>
<protein>
    <recommendedName>
        <fullName evidence="3 9">Mitochondrial import inner membrane translocase subunit Tim21</fullName>
    </recommendedName>
</protein>
<dbReference type="OrthoDB" id="436405at2759"/>
<evidence type="ECO:0000256" key="5">
    <source>
        <dbReference type="ARBA" id="ARBA00022946"/>
    </source>
</evidence>
<comment type="subunit">
    <text evidence="9">Component of the TIM23 complex.</text>
</comment>
<evidence type="ECO:0000313" key="11">
    <source>
        <dbReference type="EMBL" id="KIY51334.1"/>
    </source>
</evidence>
<evidence type="ECO:0000256" key="3">
    <source>
        <dbReference type="ARBA" id="ARBA00020726"/>
    </source>
</evidence>
<dbReference type="GO" id="GO:0030150">
    <property type="term" value="P:protein import into mitochondrial matrix"/>
    <property type="evidence" value="ECO:0007669"/>
    <property type="project" value="UniProtKB-UniRule"/>
</dbReference>
<evidence type="ECO:0000256" key="4">
    <source>
        <dbReference type="ARBA" id="ARBA00022692"/>
    </source>
</evidence>
<reference evidence="11 12" key="1">
    <citation type="journal article" date="2015" name="Fungal Genet. Biol.">
        <title>Evolution of novel wood decay mechanisms in Agaricales revealed by the genome sequences of Fistulina hepatica and Cylindrobasidium torrendii.</title>
        <authorList>
            <person name="Floudas D."/>
            <person name="Held B.W."/>
            <person name="Riley R."/>
            <person name="Nagy L.G."/>
            <person name="Koehler G."/>
            <person name="Ransdell A.S."/>
            <person name="Younus H."/>
            <person name="Chow J."/>
            <person name="Chiniquy J."/>
            <person name="Lipzen A."/>
            <person name="Tritt A."/>
            <person name="Sun H."/>
            <person name="Haridas S."/>
            <person name="LaButti K."/>
            <person name="Ohm R.A."/>
            <person name="Kues U."/>
            <person name="Blanchette R.A."/>
            <person name="Grigoriev I.V."/>
            <person name="Minto R.E."/>
            <person name="Hibbett D.S."/>
        </authorList>
    </citation>
    <scope>NUCLEOTIDE SEQUENCE [LARGE SCALE GENOMIC DNA]</scope>
    <source>
        <strain evidence="11 12">ATCC 64428</strain>
    </source>
</reference>
<dbReference type="EMBL" id="KN881666">
    <property type="protein sequence ID" value="KIY51334.1"/>
    <property type="molecule type" value="Genomic_DNA"/>
</dbReference>
<comment type="function">
    <text evidence="9">Essential component of the TIM23 complex, a complex that mediates the translocation of transit peptide-containing proteins across the mitochondrial inner membrane.</text>
</comment>
<comment type="subcellular location">
    <subcellularLocation>
        <location evidence="9">Mitochondrion inner membrane</location>
        <topology evidence="9">Single-pass membrane protein</topology>
    </subcellularLocation>
    <subcellularLocation>
        <location evidence="1">Mitochondrion membrane</location>
        <topology evidence="1">Single-pass membrane protein</topology>
    </subcellularLocation>
</comment>
<dbReference type="GO" id="GO:0005744">
    <property type="term" value="C:TIM23 mitochondrial import inner membrane translocase complex"/>
    <property type="evidence" value="ECO:0007669"/>
    <property type="project" value="UniProtKB-UniRule"/>
</dbReference>
<feature type="transmembrane region" description="Helical" evidence="9">
    <location>
        <begin position="79"/>
        <end position="101"/>
    </location>
</feature>
<dbReference type="Gene3D" id="3.10.450.320">
    <property type="entry name" value="Mitochondrial import inner membrane translocase subunit Tim21"/>
    <property type="match status" value="1"/>
</dbReference>
<evidence type="ECO:0000256" key="1">
    <source>
        <dbReference type="ARBA" id="ARBA00004304"/>
    </source>
</evidence>